<dbReference type="EMBL" id="ML992065">
    <property type="protein sequence ID" value="KAF2228379.1"/>
    <property type="molecule type" value="Genomic_DNA"/>
</dbReference>
<keyword evidence="2" id="KW-1185">Reference proteome</keyword>
<evidence type="ECO:0000313" key="1">
    <source>
        <dbReference type="EMBL" id="KAF2228379.1"/>
    </source>
</evidence>
<proteinExistence type="predicted"/>
<dbReference type="AlphaFoldDB" id="A0A6A6GS05"/>
<evidence type="ECO:0000313" key="2">
    <source>
        <dbReference type="Proteomes" id="UP000800092"/>
    </source>
</evidence>
<protein>
    <submittedName>
        <fullName evidence="1">Uncharacterized protein</fullName>
    </submittedName>
</protein>
<accession>A0A6A6GS05</accession>
<reference evidence="1" key="1">
    <citation type="journal article" date="2020" name="Stud. Mycol.">
        <title>101 Dothideomycetes genomes: a test case for predicting lifestyles and emergence of pathogens.</title>
        <authorList>
            <person name="Haridas S."/>
            <person name="Albert R."/>
            <person name="Binder M."/>
            <person name="Bloem J."/>
            <person name="Labutti K."/>
            <person name="Salamov A."/>
            <person name="Andreopoulos B."/>
            <person name="Baker S."/>
            <person name="Barry K."/>
            <person name="Bills G."/>
            <person name="Bluhm B."/>
            <person name="Cannon C."/>
            <person name="Castanera R."/>
            <person name="Culley D."/>
            <person name="Daum C."/>
            <person name="Ezra D."/>
            <person name="Gonzalez J."/>
            <person name="Henrissat B."/>
            <person name="Kuo A."/>
            <person name="Liang C."/>
            <person name="Lipzen A."/>
            <person name="Lutzoni F."/>
            <person name="Magnuson J."/>
            <person name="Mondo S."/>
            <person name="Nolan M."/>
            <person name="Ohm R."/>
            <person name="Pangilinan J."/>
            <person name="Park H.-J."/>
            <person name="Ramirez L."/>
            <person name="Alfaro M."/>
            <person name="Sun H."/>
            <person name="Tritt A."/>
            <person name="Yoshinaga Y."/>
            <person name="Zwiers L.-H."/>
            <person name="Turgeon B."/>
            <person name="Goodwin S."/>
            <person name="Spatafora J."/>
            <person name="Crous P."/>
            <person name="Grigoriev I."/>
        </authorList>
    </citation>
    <scope>NUCLEOTIDE SEQUENCE</scope>
    <source>
        <strain evidence="1">Tuck. ex Michener</strain>
    </source>
</reference>
<sequence>MCNDCARKGLHPFPECRRVRGHFGGCCANCKWQDHAKSCRWPQAPPPPPPLHLPQEMIPLEMMDLVVRILRRTMRVMSRILTLKRCLRSHLVWGQRGDGWSCLFML</sequence>
<dbReference type="OrthoDB" id="2608216at2759"/>
<gene>
    <name evidence="1" type="ORF">EV356DRAFT_581615</name>
</gene>
<dbReference type="Proteomes" id="UP000800092">
    <property type="component" value="Unassembled WGS sequence"/>
</dbReference>
<dbReference type="Pfam" id="PF12511">
    <property type="entry name" value="DUF3716"/>
    <property type="match status" value="1"/>
</dbReference>
<name>A0A6A6GS05_VIRVR</name>
<organism evidence="1 2">
    <name type="scientific">Viridothelium virens</name>
    <name type="common">Speckled blister lichen</name>
    <name type="synonym">Trypethelium virens</name>
    <dbReference type="NCBI Taxonomy" id="1048519"/>
    <lineage>
        <taxon>Eukaryota</taxon>
        <taxon>Fungi</taxon>
        <taxon>Dikarya</taxon>
        <taxon>Ascomycota</taxon>
        <taxon>Pezizomycotina</taxon>
        <taxon>Dothideomycetes</taxon>
        <taxon>Dothideomycetes incertae sedis</taxon>
        <taxon>Trypetheliales</taxon>
        <taxon>Trypetheliaceae</taxon>
        <taxon>Viridothelium</taxon>
    </lineage>
</organism>
<dbReference type="InterPro" id="IPR022190">
    <property type="entry name" value="DUF3716"/>
</dbReference>